<feature type="compositionally biased region" description="Low complexity" evidence="21">
    <location>
        <begin position="468"/>
        <end position="507"/>
    </location>
</feature>
<dbReference type="AlphaFoldDB" id="A0A1X2H9N5"/>
<dbReference type="InterPro" id="IPR050339">
    <property type="entry name" value="CC_SR_Kinase"/>
</dbReference>
<evidence type="ECO:0000256" key="2">
    <source>
        <dbReference type="ARBA" id="ARBA00022527"/>
    </source>
</evidence>
<dbReference type="PROSITE" id="PS00108">
    <property type="entry name" value="PROTEIN_KINASE_ST"/>
    <property type="match status" value="1"/>
</dbReference>
<protein>
    <recommendedName>
        <fullName evidence="13">Eukaryotic translation initiation factor 2-alpha kinase 1</fullName>
        <ecNumber evidence="1">2.7.11.1</ecNumber>
    </recommendedName>
    <alternativeName>
        <fullName evidence="15">Heme-regulated eukaryotic initiation factor eIF-2-alpha kinase</fullName>
    </alternativeName>
    <alternativeName>
        <fullName evidence="14">Hemin-sensitive initiation factor 2-alpha kinase</fullName>
    </alternativeName>
</protein>
<evidence type="ECO:0000256" key="1">
    <source>
        <dbReference type="ARBA" id="ARBA00012513"/>
    </source>
</evidence>
<feature type="binding site" evidence="19">
    <location>
        <position position="265"/>
    </location>
    <ligand>
        <name>ATP</name>
        <dbReference type="ChEBI" id="CHEBI:30616"/>
    </ligand>
</feature>
<keyword evidence="7 23" id="KW-0418">Kinase</keyword>
<evidence type="ECO:0000256" key="4">
    <source>
        <dbReference type="ARBA" id="ARBA00022679"/>
    </source>
</evidence>
<dbReference type="SMART" id="SM00220">
    <property type="entry name" value="S_TKc"/>
    <property type="match status" value="1"/>
</dbReference>
<proteinExistence type="inferred from homology"/>
<dbReference type="EMBL" id="MCGN01000007">
    <property type="protein sequence ID" value="ORY94790.1"/>
    <property type="molecule type" value="Genomic_DNA"/>
</dbReference>
<accession>A0A1X2H9N5</accession>
<sequence>MATMLSEDSSDSLSGDDFNTTFWAKPGLEEDVAEDEEITQNDEEEGIRNLELPSIRFFSSQDGSGTAGELLLGKQSTSQSKRRQTKMLLVALIESFCRLYGDTSPDINHKIFFLICQTLRSLGIVDSEFVDEMAAVRSTFQTAFQKLFYTAVETVRNQELYAQQHRMITQAPWPDRDLSSHHDQSQSTTGQLFNASHGFSTASSTRRSFVSDGSNASDLLHLDLSVQNSRYHKDFVEISRIGKGGFASVWRARNKLDDIDYAIKKVNLGRDLDTSRVNPYEKIFREIKHLARLEHQNVVRYYASWLEYAALESDSITPEDDDYGEGGEATDYFQSQKPLSSSCGFTFEDSREESDGVDFLTPQCDSPDGIQGFPLRNQGSWILYIQMQLCPATLHDFIAFRNKQFAENPGQDVVDPHRNIEIFTQILEGAAYIHEQGLIHRDLKPSNIFLSMPHEHHHGHQHHRDSKSSSSSLQPPTDSASPRPRRSSASSSGGCTTSTAASLSGGRPVTLRREHDHGFSYDAVVEPVNGLRECMWDESWCPKIGDFGLAAANIVDDDAEDLQLQHLVHKRDGRPSPRRMHTSGVGTQTYAPPEQMLAQAQGSYDDKVDIYSLGIIFFELYCPFTTAMERAGDLERLKQGVFPEHFVERYPKESALILWMMDGDPAQRPSAAQLLDFELFAEPKDRCAMLQTQLRAKSVALDTKTRELEILSKRMEDMELERKRQVDALQDKVCELQRQLAAATEKAS</sequence>
<dbReference type="Pfam" id="PF07714">
    <property type="entry name" value="PK_Tyr_Ser-Thr"/>
    <property type="match status" value="1"/>
</dbReference>
<comment type="catalytic activity">
    <reaction evidence="18">
        <text>L-seryl-[protein] + ATP = O-phospho-L-seryl-[protein] + ADP + H(+)</text>
        <dbReference type="Rhea" id="RHEA:17989"/>
        <dbReference type="Rhea" id="RHEA-COMP:9863"/>
        <dbReference type="Rhea" id="RHEA-COMP:11604"/>
        <dbReference type="ChEBI" id="CHEBI:15378"/>
        <dbReference type="ChEBI" id="CHEBI:29999"/>
        <dbReference type="ChEBI" id="CHEBI:30616"/>
        <dbReference type="ChEBI" id="CHEBI:83421"/>
        <dbReference type="ChEBI" id="CHEBI:456216"/>
        <dbReference type="EC" id="2.7.11.1"/>
    </reaction>
    <physiologicalReaction direction="left-to-right" evidence="18">
        <dbReference type="Rhea" id="RHEA:17990"/>
    </physiologicalReaction>
</comment>
<keyword evidence="5" id="KW-0677">Repeat</keyword>
<evidence type="ECO:0000256" key="14">
    <source>
        <dbReference type="ARBA" id="ARBA00042456"/>
    </source>
</evidence>
<evidence type="ECO:0000313" key="24">
    <source>
        <dbReference type="Proteomes" id="UP000242180"/>
    </source>
</evidence>
<dbReference type="InterPro" id="IPR008271">
    <property type="entry name" value="Ser/Thr_kinase_AS"/>
</dbReference>
<evidence type="ECO:0000256" key="12">
    <source>
        <dbReference type="ARBA" id="ARBA00037982"/>
    </source>
</evidence>
<comment type="catalytic activity">
    <reaction evidence="17">
        <text>L-threonyl-[protein] + ATP = O-phospho-L-threonyl-[protein] + ADP + H(+)</text>
        <dbReference type="Rhea" id="RHEA:46608"/>
        <dbReference type="Rhea" id="RHEA-COMP:11060"/>
        <dbReference type="Rhea" id="RHEA-COMP:11605"/>
        <dbReference type="ChEBI" id="CHEBI:15378"/>
        <dbReference type="ChEBI" id="CHEBI:30013"/>
        <dbReference type="ChEBI" id="CHEBI:30616"/>
        <dbReference type="ChEBI" id="CHEBI:61977"/>
        <dbReference type="ChEBI" id="CHEBI:456216"/>
        <dbReference type="EC" id="2.7.11.1"/>
    </reaction>
    <physiologicalReaction direction="left-to-right" evidence="17">
        <dbReference type="Rhea" id="RHEA:46609"/>
    </physiologicalReaction>
</comment>
<dbReference type="EC" id="2.7.11.1" evidence="1"/>
<dbReference type="InterPro" id="IPR017441">
    <property type="entry name" value="Protein_kinase_ATP_BS"/>
</dbReference>
<evidence type="ECO:0000256" key="9">
    <source>
        <dbReference type="ARBA" id="ARBA00022843"/>
    </source>
</evidence>
<feature type="region of interest" description="Disordered" evidence="21">
    <location>
        <begin position="450"/>
        <end position="508"/>
    </location>
</feature>
<organism evidence="23 24">
    <name type="scientific">Syncephalastrum racemosum</name>
    <name type="common">Filamentous fungus</name>
    <dbReference type="NCBI Taxonomy" id="13706"/>
    <lineage>
        <taxon>Eukaryota</taxon>
        <taxon>Fungi</taxon>
        <taxon>Fungi incertae sedis</taxon>
        <taxon>Mucoromycota</taxon>
        <taxon>Mucoromycotina</taxon>
        <taxon>Mucoromycetes</taxon>
        <taxon>Mucorales</taxon>
        <taxon>Syncephalastraceae</taxon>
        <taxon>Syncephalastrum</taxon>
    </lineage>
</organism>
<dbReference type="Pfam" id="PF00069">
    <property type="entry name" value="Pkinase"/>
    <property type="match status" value="1"/>
</dbReference>
<evidence type="ECO:0000256" key="18">
    <source>
        <dbReference type="ARBA" id="ARBA00048977"/>
    </source>
</evidence>
<evidence type="ECO:0000256" key="6">
    <source>
        <dbReference type="ARBA" id="ARBA00022741"/>
    </source>
</evidence>
<keyword evidence="9" id="KW-0832">Ubl conjugation</keyword>
<evidence type="ECO:0000256" key="11">
    <source>
        <dbReference type="ARBA" id="ARBA00023193"/>
    </source>
</evidence>
<keyword evidence="4" id="KW-0808">Transferase</keyword>
<dbReference type="InterPro" id="IPR011009">
    <property type="entry name" value="Kinase-like_dom_sf"/>
</dbReference>
<evidence type="ECO:0000256" key="8">
    <source>
        <dbReference type="ARBA" id="ARBA00022840"/>
    </source>
</evidence>
<evidence type="ECO:0000256" key="17">
    <source>
        <dbReference type="ARBA" id="ARBA00048659"/>
    </source>
</evidence>
<feature type="compositionally biased region" description="Basic residues" evidence="21">
    <location>
        <begin position="455"/>
        <end position="465"/>
    </location>
</feature>
<feature type="compositionally biased region" description="Low complexity" evidence="21">
    <location>
        <begin position="1"/>
        <end position="17"/>
    </location>
</feature>
<evidence type="ECO:0000256" key="19">
    <source>
        <dbReference type="PROSITE-ProRule" id="PRU10141"/>
    </source>
</evidence>
<keyword evidence="6 19" id="KW-0547">Nucleotide-binding</keyword>
<name>A0A1X2H9N5_SYNRA</name>
<dbReference type="OrthoDB" id="1405469at2759"/>
<dbReference type="Gene3D" id="3.30.200.20">
    <property type="entry name" value="Phosphorylase Kinase, domain 1"/>
    <property type="match status" value="1"/>
</dbReference>
<dbReference type="GO" id="GO:0005634">
    <property type="term" value="C:nucleus"/>
    <property type="evidence" value="ECO:0007669"/>
    <property type="project" value="TreeGrafter"/>
</dbReference>
<dbReference type="PROSITE" id="PS50011">
    <property type="entry name" value="PROTEIN_KINASE_DOM"/>
    <property type="match status" value="1"/>
</dbReference>
<dbReference type="GO" id="GO:0004694">
    <property type="term" value="F:eukaryotic translation initiation factor 2alpha kinase activity"/>
    <property type="evidence" value="ECO:0007669"/>
    <property type="project" value="TreeGrafter"/>
</dbReference>
<evidence type="ECO:0000256" key="13">
    <source>
        <dbReference type="ARBA" id="ARBA00040433"/>
    </source>
</evidence>
<comment type="similarity">
    <text evidence="12">Belongs to the protein kinase superfamily. Ser/Thr protein kinase family. GCN2 subfamily.</text>
</comment>
<dbReference type="FunCoup" id="A0A1X2H9N5">
    <property type="interactions" value="89"/>
</dbReference>
<dbReference type="GO" id="GO:0005737">
    <property type="term" value="C:cytoplasm"/>
    <property type="evidence" value="ECO:0007669"/>
    <property type="project" value="TreeGrafter"/>
</dbReference>
<dbReference type="PANTHER" id="PTHR11042:SF160">
    <property type="entry name" value="EUKARYOTIC TRANSLATION INITIATION FACTOR 2-ALPHA KINASE 1"/>
    <property type="match status" value="1"/>
</dbReference>
<comment type="caution">
    <text evidence="23">The sequence shown here is derived from an EMBL/GenBank/DDBJ whole genome shotgun (WGS) entry which is preliminary data.</text>
</comment>
<evidence type="ECO:0000256" key="16">
    <source>
        <dbReference type="ARBA" id="ARBA00046654"/>
    </source>
</evidence>
<keyword evidence="20" id="KW-0175">Coiled coil</keyword>
<keyword evidence="8 19" id="KW-0067">ATP-binding</keyword>
<keyword evidence="24" id="KW-1185">Reference proteome</keyword>
<dbReference type="CDD" id="cd13996">
    <property type="entry name" value="STKc_EIF2AK"/>
    <property type="match status" value="1"/>
</dbReference>
<keyword evidence="3" id="KW-0597">Phosphoprotein</keyword>
<gene>
    <name evidence="23" type="ORF">BCR43DRAFT_550969</name>
</gene>
<dbReference type="PROSITE" id="PS00107">
    <property type="entry name" value="PROTEIN_KINASE_ATP"/>
    <property type="match status" value="1"/>
</dbReference>
<comment type="subunit">
    <text evidence="16">Synthesized in an inactive form that binds to the N-terminal domain of CDC37. Has to be associated with a multiprotein complex containing Hsp90, CDC37 and PPP5C for maturation and activation by autophosphorylation. The phosphatase PPP5C modulates this activation. Homodimer; homodimerizes in presence of heme, forming a disulfide-linked inactive homodimer. Interacts with DELE1; binds both to full-length DELE1 and processed form of DELE1 (S-DELE1) in response to stress, leading to activate its protein kinase activity and trigger the integrated stress response (ISR).</text>
</comment>
<keyword evidence="10" id="KW-1015">Disulfide bond</keyword>
<dbReference type="OMA" id="WDWIADR"/>
<feature type="compositionally biased region" description="Acidic residues" evidence="21">
    <location>
        <begin position="29"/>
        <end position="45"/>
    </location>
</feature>
<evidence type="ECO:0000256" key="15">
    <source>
        <dbReference type="ARBA" id="ARBA00042914"/>
    </source>
</evidence>
<evidence type="ECO:0000256" key="3">
    <source>
        <dbReference type="ARBA" id="ARBA00022553"/>
    </source>
</evidence>
<evidence type="ECO:0000256" key="20">
    <source>
        <dbReference type="SAM" id="Coils"/>
    </source>
</evidence>
<dbReference type="Pfam" id="PF22949">
    <property type="entry name" value="HRI2_3H"/>
    <property type="match status" value="1"/>
</dbReference>
<keyword evidence="11" id="KW-0652">Protein synthesis inhibitor</keyword>
<reference evidence="23 24" key="1">
    <citation type="submission" date="2016-07" db="EMBL/GenBank/DDBJ databases">
        <title>Pervasive Adenine N6-methylation of Active Genes in Fungi.</title>
        <authorList>
            <consortium name="DOE Joint Genome Institute"/>
            <person name="Mondo S.J."/>
            <person name="Dannebaum R.O."/>
            <person name="Kuo R.C."/>
            <person name="Labutti K."/>
            <person name="Haridas S."/>
            <person name="Kuo A."/>
            <person name="Salamov A."/>
            <person name="Ahrendt S.R."/>
            <person name="Lipzen A."/>
            <person name="Sullivan W."/>
            <person name="Andreopoulos W.B."/>
            <person name="Clum A."/>
            <person name="Lindquist E."/>
            <person name="Daum C."/>
            <person name="Ramamoorthy G.K."/>
            <person name="Gryganskyi A."/>
            <person name="Culley D."/>
            <person name="Magnuson J.K."/>
            <person name="James T.Y."/>
            <person name="O'Malley M.A."/>
            <person name="Stajich J.E."/>
            <person name="Spatafora J.W."/>
            <person name="Visel A."/>
            <person name="Grigoriev I.V."/>
        </authorList>
    </citation>
    <scope>NUCLEOTIDE SEQUENCE [LARGE SCALE GENOMIC DNA]</scope>
    <source>
        <strain evidence="23 24">NRRL 2496</strain>
    </source>
</reference>
<dbReference type="InParanoid" id="A0A1X2H9N5"/>
<dbReference type="PANTHER" id="PTHR11042">
    <property type="entry name" value="EUKARYOTIC TRANSLATION INITIATION FACTOR 2-ALPHA KINASE EIF2-ALPHA KINASE -RELATED"/>
    <property type="match status" value="1"/>
</dbReference>
<keyword evidence="2" id="KW-0723">Serine/threonine-protein kinase</keyword>
<feature type="domain" description="Protein kinase" evidence="22">
    <location>
        <begin position="235"/>
        <end position="680"/>
    </location>
</feature>
<evidence type="ECO:0000259" key="22">
    <source>
        <dbReference type="PROSITE" id="PS50011"/>
    </source>
</evidence>
<evidence type="ECO:0000256" key="10">
    <source>
        <dbReference type="ARBA" id="ARBA00023157"/>
    </source>
</evidence>
<dbReference type="GO" id="GO:0017148">
    <property type="term" value="P:negative regulation of translation"/>
    <property type="evidence" value="ECO:0007669"/>
    <property type="project" value="UniProtKB-KW"/>
</dbReference>
<evidence type="ECO:0000313" key="23">
    <source>
        <dbReference type="EMBL" id="ORY94790.1"/>
    </source>
</evidence>
<feature type="coiled-coil region" evidence="20">
    <location>
        <begin position="701"/>
        <end position="728"/>
    </location>
</feature>
<dbReference type="InterPro" id="IPR054521">
    <property type="entry name" value="HRI2_3H"/>
</dbReference>
<dbReference type="InterPro" id="IPR000719">
    <property type="entry name" value="Prot_kinase_dom"/>
</dbReference>
<dbReference type="SUPFAM" id="SSF56112">
    <property type="entry name" value="Protein kinase-like (PK-like)"/>
    <property type="match status" value="1"/>
</dbReference>
<evidence type="ECO:0000256" key="5">
    <source>
        <dbReference type="ARBA" id="ARBA00022737"/>
    </source>
</evidence>
<dbReference type="InterPro" id="IPR001245">
    <property type="entry name" value="Ser-Thr/Tyr_kinase_cat_dom"/>
</dbReference>
<evidence type="ECO:0000256" key="7">
    <source>
        <dbReference type="ARBA" id="ARBA00022777"/>
    </source>
</evidence>
<evidence type="ECO:0000256" key="21">
    <source>
        <dbReference type="SAM" id="MobiDB-lite"/>
    </source>
</evidence>
<dbReference type="Gene3D" id="1.10.510.10">
    <property type="entry name" value="Transferase(Phosphotransferase) domain 1"/>
    <property type="match status" value="2"/>
</dbReference>
<feature type="region of interest" description="Disordered" evidence="21">
    <location>
        <begin position="1"/>
        <end position="45"/>
    </location>
</feature>
<dbReference type="Proteomes" id="UP000242180">
    <property type="component" value="Unassembled WGS sequence"/>
</dbReference>
<dbReference type="GO" id="GO:0005524">
    <property type="term" value="F:ATP binding"/>
    <property type="evidence" value="ECO:0007669"/>
    <property type="project" value="UniProtKB-UniRule"/>
</dbReference>
<dbReference type="STRING" id="13706.A0A1X2H9N5"/>